<dbReference type="PROSITE" id="PS00041">
    <property type="entry name" value="HTH_ARAC_FAMILY_1"/>
    <property type="match status" value="1"/>
</dbReference>
<dbReference type="GO" id="GO:0043565">
    <property type="term" value="F:sequence-specific DNA binding"/>
    <property type="evidence" value="ECO:0007669"/>
    <property type="project" value="InterPro"/>
</dbReference>
<dbReference type="Pfam" id="PF12833">
    <property type="entry name" value="HTH_18"/>
    <property type="match status" value="1"/>
</dbReference>
<evidence type="ECO:0000256" key="6">
    <source>
        <dbReference type="ARBA" id="ARBA00023125"/>
    </source>
</evidence>
<dbReference type="SUPFAM" id="SSF52172">
    <property type="entry name" value="CheY-like"/>
    <property type="match status" value="1"/>
</dbReference>
<dbReference type="Gene3D" id="3.40.50.2300">
    <property type="match status" value="1"/>
</dbReference>
<feature type="modified residue" description="4-aspartylphosphate" evidence="8">
    <location>
        <position position="53"/>
    </location>
</feature>
<dbReference type="CDD" id="cd17536">
    <property type="entry name" value="REC_YesN-like"/>
    <property type="match status" value="1"/>
</dbReference>
<dbReference type="SMART" id="SM00448">
    <property type="entry name" value="REC"/>
    <property type="match status" value="1"/>
</dbReference>
<dbReference type="GO" id="GO:0000160">
    <property type="term" value="P:phosphorelay signal transduction system"/>
    <property type="evidence" value="ECO:0007669"/>
    <property type="project" value="UniProtKB-KW"/>
</dbReference>
<keyword evidence="12" id="KW-1185">Reference proteome</keyword>
<keyword evidence="4" id="KW-0902">Two-component regulatory system</keyword>
<comment type="subcellular location">
    <subcellularLocation>
        <location evidence="1">Cytoplasm</location>
    </subcellularLocation>
</comment>
<dbReference type="PROSITE" id="PS50110">
    <property type="entry name" value="RESPONSE_REGULATORY"/>
    <property type="match status" value="1"/>
</dbReference>
<dbReference type="PRINTS" id="PR00032">
    <property type="entry name" value="HTHARAC"/>
</dbReference>
<name>A0A3L7K2Q7_9BACI</name>
<evidence type="ECO:0000256" key="8">
    <source>
        <dbReference type="PROSITE-ProRule" id="PRU00169"/>
    </source>
</evidence>
<dbReference type="SMART" id="SM00342">
    <property type="entry name" value="HTH_ARAC"/>
    <property type="match status" value="1"/>
</dbReference>
<dbReference type="SUPFAM" id="SSF46689">
    <property type="entry name" value="Homeodomain-like"/>
    <property type="match status" value="1"/>
</dbReference>
<evidence type="ECO:0000259" key="10">
    <source>
        <dbReference type="PROSITE" id="PS50110"/>
    </source>
</evidence>
<evidence type="ECO:0000256" key="3">
    <source>
        <dbReference type="ARBA" id="ARBA00022553"/>
    </source>
</evidence>
<dbReference type="AlphaFoldDB" id="A0A3L7K2Q7"/>
<dbReference type="GO" id="GO:0005737">
    <property type="term" value="C:cytoplasm"/>
    <property type="evidence" value="ECO:0007669"/>
    <property type="project" value="UniProtKB-SubCell"/>
</dbReference>
<accession>A0A3L7K2Q7</accession>
<keyword evidence="2" id="KW-0963">Cytoplasm</keyword>
<gene>
    <name evidence="11" type="ORF">D9X91_05865</name>
</gene>
<dbReference type="Pfam" id="PF00072">
    <property type="entry name" value="Response_reg"/>
    <property type="match status" value="1"/>
</dbReference>
<dbReference type="Proteomes" id="UP000276770">
    <property type="component" value="Unassembled WGS sequence"/>
</dbReference>
<evidence type="ECO:0000256" key="5">
    <source>
        <dbReference type="ARBA" id="ARBA00023015"/>
    </source>
</evidence>
<reference evidence="11 12" key="1">
    <citation type="submission" date="2018-10" db="EMBL/GenBank/DDBJ databases">
        <title>Falsibacillus sp. genome draft.</title>
        <authorList>
            <person name="Shi S."/>
        </authorList>
    </citation>
    <scope>NUCLEOTIDE SEQUENCE [LARGE SCALE GENOMIC DNA]</scope>
    <source>
        <strain evidence="11 12">GY 10110</strain>
    </source>
</reference>
<evidence type="ECO:0000256" key="2">
    <source>
        <dbReference type="ARBA" id="ARBA00022490"/>
    </source>
</evidence>
<dbReference type="InterPro" id="IPR018060">
    <property type="entry name" value="HTH_AraC"/>
</dbReference>
<feature type="domain" description="Response regulatory" evidence="10">
    <location>
        <begin position="2"/>
        <end position="118"/>
    </location>
</feature>
<dbReference type="InterPro" id="IPR009057">
    <property type="entry name" value="Homeodomain-like_sf"/>
</dbReference>
<protein>
    <submittedName>
        <fullName evidence="11">Response regulator</fullName>
    </submittedName>
</protein>
<evidence type="ECO:0000256" key="7">
    <source>
        <dbReference type="ARBA" id="ARBA00023163"/>
    </source>
</evidence>
<dbReference type="InterPro" id="IPR051552">
    <property type="entry name" value="HptR"/>
</dbReference>
<dbReference type="InterPro" id="IPR011006">
    <property type="entry name" value="CheY-like_superfamily"/>
</dbReference>
<dbReference type="Gene3D" id="1.10.10.60">
    <property type="entry name" value="Homeodomain-like"/>
    <property type="match status" value="2"/>
</dbReference>
<dbReference type="GO" id="GO:0003700">
    <property type="term" value="F:DNA-binding transcription factor activity"/>
    <property type="evidence" value="ECO:0007669"/>
    <property type="project" value="InterPro"/>
</dbReference>
<evidence type="ECO:0000313" key="11">
    <source>
        <dbReference type="EMBL" id="RLQ96629.1"/>
    </source>
</evidence>
<dbReference type="InterPro" id="IPR020449">
    <property type="entry name" value="Tscrpt_reg_AraC-type_HTH"/>
</dbReference>
<comment type="caution">
    <text evidence="11">The sequence shown here is derived from an EMBL/GenBank/DDBJ whole genome shotgun (WGS) entry which is preliminary data.</text>
</comment>
<organism evidence="11 12">
    <name type="scientific">Falsibacillus albus</name>
    <dbReference type="NCBI Taxonomy" id="2478915"/>
    <lineage>
        <taxon>Bacteria</taxon>
        <taxon>Bacillati</taxon>
        <taxon>Bacillota</taxon>
        <taxon>Bacilli</taxon>
        <taxon>Bacillales</taxon>
        <taxon>Bacillaceae</taxon>
        <taxon>Falsibacillus</taxon>
    </lineage>
</organism>
<keyword evidence="7" id="KW-0804">Transcription</keyword>
<dbReference type="InterPro" id="IPR018062">
    <property type="entry name" value="HTH_AraC-typ_CS"/>
</dbReference>
<dbReference type="PANTHER" id="PTHR42713">
    <property type="entry name" value="HISTIDINE KINASE-RELATED"/>
    <property type="match status" value="1"/>
</dbReference>
<keyword evidence="3 8" id="KW-0597">Phosphoprotein</keyword>
<evidence type="ECO:0000259" key="9">
    <source>
        <dbReference type="PROSITE" id="PS01124"/>
    </source>
</evidence>
<evidence type="ECO:0000313" key="12">
    <source>
        <dbReference type="Proteomes" id="UP000276770"/>
    </source>
</evidence>
<dbReference type="PANTHER" id="PTHR42713:SF3">
    <property type="entry name" value="TRANSCRIPTIONAL REGULATORY PROTEIN HPTR"/>
    <property type="match status" value="1"/>
</dbReference>
<dbReference type="PROSITE" id="PS01124">
    <property type="entry name" value="HTH_ARAC_FAMILY_2"/>
    <property type="match status" value="1"/>
</dbReference>
<feature type="domain" description="HTH araC/xylS-type" evidence="9">
    <location>
        <begin position="411"/>
        <end position="509"/>
    </location>
</feature>
<evidence type="ECO:0000256" key="4">
    <source>
        <dbReference type="ARBA" id="ARBA00023012"/>
    </source>
</evidence>
<keyword evidence="6" id="KW-0238">DNA-binding</keyword>
<dbReference type="Pfam" id="PF17853">
    <property type="entry name" value="GGDEF_2"/>
    <property type="match status" value="1"/>
</dbReference>
<dbReference type="InterPro" id="IPR041522">
    <property type="entry name" value="CdaR_GGDEF"/>
</dbReference>
<evidence type="ECO:0000256" key="1">
    <source>
        <dbReference type="ARBA" id="ARBA00004496"/>
    </source>
</evidence>
<dbReference type="OrthoDB" id="9794370at2"/>
<sequence>MKLLIVEDEEIERIALLQILSQSHAEWEFCLAENGKQGIDAVKGWEPDVILMDIKMPLIDGLEASERILREHPFIKIIIVSSYDTFDYAQKALRIGVKDYLLKPSKQKEIIHTVEKVVLEAAEEKRDREKELVLTQRVEAMLPFVESDIVTQLIFDYVHAIHLEESLKLVEVDETVHFYMLVLRLDGGTKEERAAGFNVIKAALKSRNKCWFGPFSGSQAPIILFYSEQQASYRSHAYQCTQHIFDSLKPGNVEATVGIGRMVMNLEEVRTSYYEALRASGKAFQKKRISFYTELIEKEDDGASMWVEIEQNIMEQFYLGNEDQIRSLLANWMEQQAASQTACEEIQQKLIDLFAIMKRYLEEIGYSYTKSFPLMPLLTYRHLKAELNQSLDHLFLFLEQNSQKHESEIAYKVKKYIKDHFTKKDMSLDTLAEAFQLTPQYISKIFKEQCEISYIDFLTKCRIKHAKKLMEGQKSLKEIAYLVGYQDPNYFSRVFKRTCQMSPSQYKRSLIVSKR</sequence>
<dbReference type="EMBL" id="RCVZ01000003">
    <property type="protein sequence ID" value="RLQ96629.1"/>
    <property type="molecule type" value="Genomic_DNA"/>
</dbReference>
<dbReference type="InterPro" id="IPR001789">
    <property type="entry name" value="Sig_transdc_resp-reg_receiver"/>
</dbReference>
<keyword evidence="5" id="KW-0805">Transcription regulation</keyword>
<proteinExistence type="predicted"/>
<dbReference type="RefSeq" id="WP_121679650.1">
    <property type="nucleotide sequence ID" value="NZ_RCVZ01000003.1"/>
</dbReference>